<feature type="transmembrane region" description="Helical" evidence="8">
    <location>
        <begin position="79"/>
        <end position="99"/>
    </location>
</feature>
<evidence type="ECO:0000256" key="7">
    <source>
        <dbReference type="ARBA" id="ARBA00023136"/>
    </source>
</evidence>
<evidence type="ECO:0000256" key="1">
    <source>
        <dbReference type="ARBA" id="ARBA00004141"/>
    </source>
</evidence>
<keyword evidence="5 8" id="KW-0812">Transmembrane</keyword>
<dbReference type="PANTHER" id="PTHR34975">
    <property type="entry name" value="SPORE GERMINATION PROTEIN A2"/>
    <property type="match status" value="1"/>
</dbReference>
<feature type="transmembrane region" description="Helical" evidence="8">
    <location>
        <begin position="337"/>
        <end position="355"/>
    </location>
</feature>
<keyword evidence="3" id="KW-0813">Transport</keyword>
<dbReference type="Proteomes" id="UP001596002">
    <property type="component" value="Unassembled WGS sequence"/>
</dbReference>
<dbReference type="RefSeq" id="WP_380025561.1">
    <property type="nucleotide sequence ID" value="NZ_JBHSHC010000080.1"/>
</dbReference>
<feature type="transmembrane region" description="Helical" evidence="8">
    <location>
        <begin position="272"/>
        <end position="294"/>
    </location>
</feature>
<dbReference type="EMBL" id="JBHSHC010000080">
    <property type="protein sequence ID" value="MFC4767638.1"/>
    <property type="molecule type" value="Genomic_DNA"/>
</dbReference>
<feature type="transmembrane region" description="Helical" evidence="8">
    <location>
        <begin position="187"/>
        <end position="206"/>
    </location>
</feature>
<sequence length="371" mass="41450">MIRTGHLGRVELFSLIVIAGVSDIFLSFPQQLVLYGGPAGWMIPLISMLFSLVVWGIMGPVLARRREGNLVSLSRRYVGGWWAGIVSLLVVIFLLLYTASTMRLFTETVITTVLPKSPISFVAVPFLLAVVYYAYMGVEGLSRVAWFLTPWLLIGLVALLALNGNWVNPEYMFPFWGNGIVNLLIDGASFTGMFINILFLAILASLLRNPKDSVRIGIWNIVVVGIAYALVTLVFIMVFSPEAATRSPFPMYQLGRLIYAGRFIQRLEAAFVFIWVAMALIKLSLSIWISSYLIAAASGMPVYRPLVFPIALIVYSLSFAVGSFPEMLEWNNLLLRRSWTVVIGLPLLTLVWVRFKNRKGETDHEQPSQTS</sequence>
<feature type="transmembrane region" description="Helical" evidence="8">
    <location>
        <begin position="12"/>
        <end position="33"/>
    </location>
</feature>
<reference evidence="10" key="1">
    <citation type="journal article" date="2019" name="Int. J. Syst. Evol. Microbiol.">
        <title>The Global Catalogue of Microorganisms (GCM) 10K type strain sequencing project: providing services to taxonomists for standard genome sequencing and annotation.</title>
        <authorList>
            <consortium name="The Broad Institute Genomics Platform"/>
            <consortium name="The Broad Institute Genome Sequencing Center for Infectious Disease"/>
            <person name="Wu L."/>
            <person name="Ma J."/>
        </authorList>
    </citation>
    <scope>NUCLEOTIDE SEQUENCE [LARGE SCALE GENOMIC DNA]</scope>
    <source>
        <strain evidence="10">WYCCWR 12678</strain>
    </source>
</reference>
<feature type="transmembrane region" description="Helical" evidence="8">
    <location>
        <begin position="218"/>
        <end position="239"/>
    </location>
</feature>
<evidence type="ECO:0000256" key="4">
    <source>
        <dbReference type="ARBA" id="ARBA00022544"/>
    </source>
</evidence>
<feature type="transmembrane region" description="Helical" evidence="8">
    <location>
        <begin position="39"/>
        <end position="58"/>
    </location>
</feature>
<keyword evidence="4" id="KW-0309">Germination</keyword>
<evidence type="ECO:0000256" key="5">
    <source>
        <dbReference type="ARBA" id="ARBA00022692"/>
    </source>
</evidence>
<protein>
    <submittedName>
        <fullName evidence="9">Endospore germination permease</fullName>
    </submittedName>
</protein>
<name>A0ABV9Q1M0_9BACL</name>
<evidence type="ECO:0000256" key="3">
    <source>
        <dbReference type="ARBA" id="ARBA00022448"/>
    </source>
</evidence>
<comment type="similarity">
    <text evidence="2">Belongs to the amino acid-polyamine-organocation (APC) superfamily. Spore germination protein (SGP) (TC 2.A.3.9) family.</text>
</comment>
<accession>A0ABV9Q1M0</accession>
<dbReference type="PANTHER" id="PTHR34975:SF2">
    <property type="entry name" value="SPORE GERMINATION PROTEIN A2"/>
    <property type="match status" value="1"/>
</dbReference>
<organism evidence="9 10">
    <name type="scientific">Effusibacillus consociatus</name>
    <dbReference type="NCBI Taxonomy" id="1117041"/>
    <lineage>
        <taxon>Bacteria</taxon>
        <taxon>Bacillati</taxon>
        <taxon>Bacillota</taxon>
        <taxon>Bacilli</taxon>
        <taxon>Bacillales</taxon>
        <taxon>Alicyclobacillaceae</taxon>
        <taxon>Effusibacillus</taxon>
    </lineage>
</organism>
<keyword evidence="7 8" id="KW-0472">Membrane</keyword>
<feature type="transmembrane region" description="Helical" evidence="8">
    <location>
        <begin position="145"/>
        <end position="167"/>
    </location>
</feature>
<dbReference type="InterPro" id="IPR004761">
    <property type="entry name" value="Spore_GerAB"/>
</dbReference>
<dbReference type="NCBIfam" id="TIGR00912">
    <property type="entry name" value="2A0309"/>
    <property type="match status" value="1"/>
</dbReference>
<feature type="transmembrane region" description="Helical" evidence="8">
    <location>
        <begin position="119"/>
        <end position="138"/>
    </location>
</feature>
<proteinExistence type="inferred from homology"/>
<dbReference type="Pfam" id="PF03845">
    <property type="entry name" value="Spore_permease"/>
    <property type="match status" value="1"/>
</dbReference>
<evidence type="ECO:0000256" key="8">
    <source>
        <dbReference type="SAM" id="Phobius"/>
    </source>
</evidence>
<gene>
    <name evidence="9" type="ORF">ACFO8Q_09720</name>
</gene>
<keyword evidence="10" id="KW-1185">Reference proteome</keyword>
<dbReference type="Gene3D" id="1.20.1740.10">
    <property type="entry name" value="Amino acid/polyamine transporter I"/>
    <property type="match status" value="1"/>
</dbReference>
<comment type="subcellular location">
    <subcellularLocation>
        <location evidence="1">Membrane</location>
        <topology evidence="1">Multi-pass membrane protein</topology>
    </subcellularLocation>
</comment>
<evidence type="ECO:0000256" key="6">
    <source>
        <dbReference type="ARBA" id="ARBA00022989"/>
    </source>
</evidence>
<comment type="caution">
    <text evidence="9">The sequence shown here is derived from an EMBL/GenBank/DDBJ whole genome shotgun (WGS) entry which is preliminary data.</text>
</comment>
<keyword evidence="6 8" id="KW-1133">Transmembrane helix</keyword>
<evidence type="ECO:0000313" key="10">
    <source>
        <dbReference type="Proteomes" id="UP001596002"/>
    </source>
</evidence>
<evidence type="ECO:0000313" key="9">
    <source>
        <dbReference type="EMBL" id="MFC4767638.1"/>
    </source>
</evidence>
<feature type="transmembrane region" description="Helical" evidence="8">
    <location>
        <begin position="306"/>
        <end position="325"/>
    </location>
</feature>
<evidence type="ECO:0000256" key="2">
    <source>
        <dbReference type="ARBA" id="ARBA00007998"/>
    </source>
</evidence>